<feature type="region of interest" description="Disordered" evidence="1">
    <location>
        <begin position="17"/>
        <end position="40"/>
    </location>
</feature>
<evidence type="ECO:0000259" key="2">
    <source>
        <dbReference type="Pfam" id="PF02589"/>
    </source>
</evidence>
<protein>
    <submittedName>
        <fullName evidence="3">Lactate utilization protein C</fullName>
    </submittedName>
</protein>
<dbReference type="Proteomes" id="UP000019494">
    <property type="component" value="Unassembled WGS sequence"/>
</dbReference>
<dbReference type="AlphaFoldDB" id="W9GMA7"/>
<dbReference type="InterPro" id="IPR003741">
    <property type="entry name" value="LUD_dom"/>
</dbReference>
<reference evidence="4" key="1">
    <citation type="submission" date="2013-08" db="EMBL/GenBank/DDBJ databases">
        <title>Intrasporangium oryzae NRRL B-24470.</title>
        <authorList>
            <person name="Liu H."/>
            <person name="Wang G."/>
        </authorList>
    </citation>
    <scope>NUCLEOTIDE SEQUENCE [LARGE SCALE GENOMIC DNA]</scope>
    <source>
        <strain evidence="4">Q5-1</strain>
    </source>
</reference>
<dbReference type="SUPFAM" id="SSF100950">
    <property type="entry name" value="NagB/RpiA/CoA transferase-like"/>
    <property type="match status" value="1"/>
</dbReference>
<dbReference type="EMBL" id="AWQS01000074">
    <property type="protein sequence ID" value="EWT05968.1"/>
    <property type="molecule type" value="Genomic_DNA"/>
</dbReference>
<dbReference type="OrthoDB" id="9794187at2"/>
<proteinExistence type="predicted"/>
<dbReference type="InterPro" id="IPR037171">
    <property type="entry name" value="NagB/RpiA_transferase-like"/>
</dbReference>
<organism evidence="3 4">
    <name type="scientific">Intrasporangium chromatireducens Q5-1</name>
    <dbReference type="NCBI Taxonomy" id="584657"/>
    <lineage>
        <taxon>Bacteria</taxon>
        <taxon>Bacillati</taxon>
        <taxon>Actinomycetota</taxon>
        <taxon>Actinomycetes</taxon>
        <taxon>Micrococcales</taxon>
        <taxon>Intrasporangiaceae</taxon>
        <taxon>Intrasporangium</taxon>
    </lineage>
</organism>
<sequence>MTPSAKDEVLARVRSALAAPGTHHPRTDSPPTAVSGIPTPTERTEVVDLFAERVADYRAVVERVGRAGVAQAVVAALAAHSAESVVVPEGLDDGWVAAIGAATRVVHERDVSNAQLDGVDAVVSTAAVGMAVPGTIVLDHGPGQGRRALTLVPDCHVCVVDAEQVVPDVPEGVARLRGSVDAGRALTWISGPSATSDIELERVEGVHGPRTLHVLIFE</sequence>
<accession>W9GMA7</accession>
<name>W9GMA7_9MICO</name>
<evidence type="ECO:0000313" key="3">
    <source>
        <dbReference type="EMBL" id="EWT05968.1"/>
    </source>
</evidence>
<dbReference type="Pfam" id="PF02589">
    <property type="entry name" value="LUD_dom"/>
    <property type="match status" value="1"/>
</dbReference>
<dbReference type="RefSeq" id="WP_034716373.1">
    <property type="nucleotide sequence ID" value="NZ_AWQS01000074.1"/>
</dbReference>
<evidence type="ECO:0000256" key="1">
    <source>
        <dbReference type="SAM" id="MobiDB-lite"/>
    </source>
</evidence>
<comment type="caution">
    <text evidence="3">The sequence shown here is derived from an EMBL/GenBank/DDBJ whole genome shotgun (WGS) entry which is preliminary data.</text>
</comment>
<gene>
    <name evidence="3" type="ORF">N864_01305</name>
</gene>
<dbReference type="PANTHER" id="PTHR43682">
    <property type="entry name" value="LACTATE UTILIZATION PROTEIN C"/>
    <property type="match status" value="1"/>
</dbReference>
<feature type="domain" description="LUD" evidence="2">
    <location>
        <begin position="99"/>
        <end position="216"/>
    </location>
</feature>
<dbReference type="InterPro" id="IPR024185">
    <property type="entry name" value="FTHF_cligase-like_sf"/>
</dbReference>
<evidence type="ECO:0000313" key="4">
    <source>
        <dbReference type="Proteomes" id="UP000019494"/>
    </source>
</evidence>
<keyword evidence="4" id="KW-1185">Reference proteome</keyword>
<dbReference type="PATRIC" id="fig|584657.3.peg.2139"/>
<dbReference type="Gene3D" id="3.40.50.10420">
    <property type="entry name" value="NagB/RpiA/CoA transferase-like"/>
    <property type="match status" value="1"/>
</dbReference>
<dbReference type="PANTHER" id="PTHR43682:SF1">
    <property type="entry name" value="LACTATE UTILIZATION PROTEIN C"/>
    <property type="match status" value="1"/>
</dbReference>